<evidence type="ECO:0000313" key="8">
    <source>
        <dbReference type="Proteomes" id="UP000271162"/>
    </source>
</evidence>
<keyword evidence="8" id="KW-1185">Reference proteome</keyword>
<dbReference type="InterPro" id="IPR001753">
    <property type="entry name" value="Enoyl-CoA_hydra/iso"/>
</dbReference>
<accession>A0A0N4XE51</accession>
<comment type="pathway">
    <text evidence="1">Lipid metabolism; fatty acid beta-oxidation.</text>
</comment>
<name>A0A0N4XE51_NIPBR</name>
<dbReference type="SUPFAM" id="SSF52096">
    <property type="entry name" value="ClpP/crotonase"/>
    <property type="match status" value="1"/>
</dbReference>
<dbReference type="Proteomes" id="UP000271162">
    <property type="component" value="Unassembled WGS sequence"/>
</dbReference>
<evidence type="ECO:0000256" key="4">
    <source>
        <dbReference type="ARBA" id="ARBA00023098"/>
    </source>
</evidence>
<dbReference type="PANTHER" id="PTHR43149:SF1">
    <property type="entry name" value="DELTA(3,5)-DELTA(2,4)-DIENOYL-COA ISOMERASE, MITOCHONDRIAL"/>
    <property type="match status" value="1"/>
</dbReference>
<organism evidence="9">
    <name type="scientific">Nippostrongylus brasiliensis</name>
    <name type="common">Rat hookworm</name>
    <dbReference type="NCBI Taxonomy" id="27835"/>
    <lineage>
        <taxon>Eukaryota</taxon>
        <taxon>Metazoa</taxon>
        <taxon>Ecdysozoa</taxon>
        <taxon>Nematoda</taxon>
        <taxon>Chromadorea</taxon>
        <taxon>Rhabditida</taxon>
        <taxon>Rhabditina</taxon>
        <taxon>Rhabditomorpha</taxon>
        <taxon>Strongyloidea</taxon>
        <taxon>Heligmosomidae</taxon>
        <taxon>Nippostrongylus</taxon>
    </lineage>
</organism>
<dbReference type="InterPro" id="IPR018376">
    <property type="entry name" value="Enoyl-CoA_hyd/isom_CS"/>
</dbReference>
<dbReference type="GO" id="GO:0051750">
    <property type="term" value="F:delta(3,5)-delta(2,4)-dienoyl-CoA isomerase activity"/>
    <property type="evidence" value="ECO:0007669"/>
    <property type="project" value="TreeGrafter"/>
</dbReference>
<protein>
    <submittedName>
        <fullName evidence="9">Delta(3,5)-Delta(2,4)-dienoyl-CoA isomerase, mitochondrial</fullName>
    </submittedName>
</protein>
<gene>
    <name evidence="7" type="ORF">NBR_LOCUS804</name>
</gene>
<keyword evidence="5" id="KW-0413">Isomerase</keyword>
<proteinExistence type="inferred from homology"/>
<dbReference type="Gene3D" id="3.90.226.10">
    <property type="entry name" value="2-enoyl-CoA Hydratase, Chain A, domain 1"/>
    <property type="match status" value="1"/>
</dbReference>
<evidence type="ECO:0000256" key="2">
    <source>
        <dbReference type="ARBA" id="ARBA00005254"/>
    </source>
</evidence>
<evidence type="ECO:0000313" key="9">
    <source>
        <dbReference type="WBParaSite" id="NBR_0000080301-mRNA-1"/>
    </source>
</evidence>
<dbReference type="AlphaFoldDB" id="A0A0N4XE51"/>
<dbReference type="STRING" id="27835.A0A0N4XE51"/>
<evidence type="ECO:0000313" key="7">
    <source>
        <dbReference type="EMBL" id="VDL63818.1"/>
    </source>
</evidence>
<reference evidence="9" key="1">
    <citation type="submission" date="2017-02" db="UniProtKB">
        <authorList>
            <consortium name="WormBaseParasite"/>
        </authorList>
    </citation>
    <scope>IDENTIFICATION</scope>
</reference>
<comment type="similarity">
    <text evidence="2 6">Belongs to the enoyl-CoA hydratase/isomerase family.</text>
</comment>
<dbReference type="Gene3D" id="1.10.12.10">
    <property type="entry name" value="Lyase 2-enoyl-coa Hydratase, Chain A, domain 2"/>
    <property type="match status" value="1"/>
</dbReference>
<evidence type="ECO:0000256" key="1">
    <source>
        <dbReference type="ARBA" id="ARBA00005005"/>
    </source>
</evidence>
<reference evidence="7 8" key="2">
    <citation type="submission" date="2018-11" db="EMBL/GenBank/DDBJ databases">
        <authorList>
            <consortium name="Pathogen Informatics"/>
        </authorList>
    </citation>
    <scope>NUCLEOTIDE SEQUENCE [LARGE SCALE GENOMIC DNA]</scope>
</reference>
<dbReference type="EMBL" id="UYSL01000448">
    <property type="protein sequence ID" value="VDL63818.1"/>
    <property type="molecule type" value="Genomic_DNA"/>
</dbReference>
<dbReference type="InterPro" id="IPR029045">
    <property type="entry name" value="ClpP/crotonase-like_dom_sf"/>
</dbReference>
<dbReference type="CDD" id="cd06558">
    <property type="entry name" value="crotonase-like"/>
    <property type="match status" value="1"/>
</dbReference>
<sequence length="307" mass="34114">MLIYKHHTAILRCYVYVGYEIGDVFEKLNDDENCRVVILSGEGKAFSSGLDIKDPWLMQSVMVQEGEDVARKARLLRRKILQMQQSFTNIEKCCKPVIAAVHGICLGGAIDIISACDIRHCTKDSVFSVKEVDVGLAADVGSLNRLPKICGNESWLKEVRYRSYAFGISSPMIISISMNRIGNLRKSLFLCLSNLKCSDYSLESNTFLIHYEGMLRKVSLSARNFNADEALRFGHLASVALIDKYSDLVNRVHDSFDDMMKGVAALAQTIAEKSPVAVQGTKVVLNYSRDHTVNEGLNFVVSVLSSS</sequence>
<dbReference type="GO" id="GO:0005739">
    <property type="term" value="C:mitochondrion"/>
    <property type="evidence" value="ECO:0007669"/>
    <property type="project" value="TreeGrafter"/>
</dbReference>
<keyword evidence="3" id="KW-0276">Fatty acid metabolism</keyword>
<dbReference type="WBParaSite" id="NBR_0000080301-mRNA-1">
    <property type="protein sequence ID" value="NBR_0000080301-mRNA-1"/>
    <property type="gene ID" value="NBR_0000080301"/>
</dbReference>
<dbReference type="OMA" id="NDDENCR"/>
<dbReference type="InterPro" id="IPR014748">
    <property type="entry name" value="Enoyl-CoA_hydra_C"/>
</dbReference>
<dbReference type="UniPathway" id="UPA00659"/>
<evidence type="ECO:0000256" key="6">
    <source>
        <dbReference type="RuleBase" id="RU003707"/>
    </source>
</evidence>
<dbReference type="PROSITE" id="PS00166">
    <property type="entry name" value="ENOYL_COA_HYDRATASE"/>
    <property type="match status" value="1"/>
</dbReference>
<dbReference type="InterPro" id="IPR045002">
    <property type="entry name" value="Ech1-like"/>
</dbReference>
<keyword evidence="4" id="KW-0443">Lipid metabolism</keyword>
<dbReference type="Pfam" id="PF00378">
    <property type="entry name" value="ECH_1"/>
    <property type="match status" value="1"/>
</dbReference>
<evidence type="ECO:0000256" key="5">
    <source>
        <dbReference type="ARBA" id="ARBA00023235"/>
    </source>
</evidence>
<dbReference type="PANTHER" id="PTHR43149">
    <property type="entry name" value="ENOYL-COA HYDRATASE"/>
    <property type="match status" value="1"/>
</dbReference>
<evidence type="ECO:0000256" key="3">
    <source>
        <dbReference type="ARBA" id="ARBA00022832"/>
    </source>
</evidence>
<dbReference type="GO" id="GO:0006635">
    <property type="term" value="P:fatty acid beta-oxidation"/>
    <property type="evidence" value="ECO:0007669"/>
    <property type="project" value="UniProtKB-UniPathway"/>
</dbReference>